<keyword evidence="6" id="KW-0645">Protease</keyword>
<accession>A0ABX8ZKP5</accession>
<dbReference type="InterPro" id="IPR018044">
    <property type="entry name" value="Peptidase_S11"/>
</dbReference>
<proteinExistence type="inferred from homology"/>
<evidence type="ECO:0000256" key="6">
    <source>
        <dbReference type="ARBA" id="ARBA00022670"/>
    </source>
</evidence>
<dbReference type="InterPro" id="IPR012338">
    <property type="entry name" value="Beta-lactam/transpept-like"/>
</dbReference>
<comment type="catalytic activity">
    <reaction evidence="12">
        <text>Preferential cleavage: (Ac)2-L-Lys-D-Ala-|-D-Ala. Also transpeptidation of peptidyl-alanyl moieties that are N-acyl substituents of D-alanine.</text>
        <dbReference type="EC" id="3.4.16.4"/>
    </reaction>
</comment>
<dbReference type="InterPro" id="IPR015956">
    <property type="entry name" value="Peniciliin-bd_prot_C_sf"/>
</dbReference>
<dbReference type="EMBL" id="CP081295">
    <property type="protein sequence ID" value="QZD89580.1"/>
    <property type="molecule type" value="Genomic_DNA"/>
</dbReference>
<evidence type="ECO:0000256" key="13">
    <source>
        <dbReference type="RuleBase" id="RU004016"/>
    </source>
</evidence>
<evidence type="ECO:0000256" key="3">
    <source>
        <dbReference type="ARBA" id="ARBA00007164"/>
    </source>
</evidence>
<evidence type="ECO:0000256" key="9">
    <source>
        <dbReference type="ARBA" id="ARBA00022960"/>
    </source>
</evidence>
<dbReference type="PRINTS" id="PR00725">
    <property type="entry name" value="DADACBPTASE1"/>
</dbReference>
<keyword evidence="10" id="KW-0573">Peptidoglycan synthesis</keyword>
<keyword evidence="11" id="KW-0961">Cell wall biogenesis/degradation</keyword>
<dbReference type="InterPro" id="IPR012907">
    <property type="entry name" value="Peptidase_S11_C"/>
</dbReference>
<dbReference type="Pfam" id="PF00768">
    <property type="entry name" value="Peptidase_S11"/>
    <property type="match status" value="1"/>
</dbReference>
<comment type="function">
    <text evidence="1">Removes C-terminal D-alanyl residues from sugar-peptide cell wall precursors.</text>
</comment>
<comment type="pathway">
    <text evidence="2">Cell wall biogenesis; peptidoglycan biosynthesis.</text>
</comment>
<dbReference type="Gene3D" id="2.60.410.10">
    <property type="entry name" value="D-Ala-D-Ala carboxypeptidase, C-terminal domain"/>
    <property type="match status" value="1"/>
</dbReference>
<keyword evidence="7 14" id="KW-0732">Signal</keyword>
<dbReference type="PANTHER" id="PTHR21581">
    <property type="entry name" value="D-ALANYL-D-ALANINE CARBOXYPEPTIDASE"/>
    <property type="match status" value="1"/>
</dbReference>
<evidence type="ECO:0000256" key="2">
    <source>
        <dbReference type="ARBA" id="ARBA00004752"/>
    </source>
</evidence>
<keyword evidence="8" id="KW-0378">Hydrolase</keyword>
<sequence length="391" mass="42396">MRLLQSITRSFACVLAAGLLCSAPVIAQEEDAPAPPSADIAPIAYLIDLTSGQVLFEREADRRFMPASITKVMTTFLAFEWMEEGKIVPQQAFTIRPEVWRKWNNVGSTMFLPHDARVTVDDLVHGVTTVSANDGAAALADGAAGSVEGWVEAMNAKAEEIGMADSRFGTPNGWMDEGRTFTTARDLVTLATAMVRRHPTKYRHFVGKPAFTYNEITQPNHDPISGVVPGADGIKTGFTNQAGYGFLGSAERNGRRLVMVVAASPRARDRNRAARDLIEWGFGAFEQHRLFAPDVPVALAEVQGGSSRQIALVSQYGVYVDMPEGVENEPKLSVEYEGPLRAPIGKGERVATLTISVPGMQDHRIPLVARDAVEEAGLGARIFNGMLGWIS</sequence>
<protein>
    <recommendedName>
        <fullName evidence="4">serine-type D-Ala-D-Ala carboxypeptidase</fullName>
        <ecNumber evidence="4">3.4.16.4</ecNumber>
    </recommendedName>
</protein>
<evidence type="ECO:0000256" key="12">
    <source>
        <dbReference type="ARBA" id="ARBA00034000"/>
    </source>
</evidence>
<dbReference type="InterPro" id="IPR037167">
    <property type="entry name" value="Peptidase_S11_C_sf"/>
</dbReference>
<dbReference type="RefSeq" id="WP_221425061.1">
    <property type="nucleotide sequence ID" value="NZ_CP081295.1"/>
</dbReference>
<gene>
    <name evidence="16" type="ORF">K3148_12340</name>
</gene>
<evidence type="ECO:0000313" key="16">
    <source>
        <dbReference type="EMBL" id="QZD89580.1"/>
    </source>
</evidence>
<organism evidence="16 17">
    <name type="scientific">Qipengyuania aurantiaca</name>
    <dbReference type="NCBI Taxonomy" id="2867233"/>
    <lineage>
        <taxon>Bacteria</taxon>
        <taxon>Pseudomonadati</taxon>
        <taxon>Pseudomonadota</taxon>
        <taxon>Alphaproteobacteria</taxon>
        <taxon>Sphingomonadales</taxon>
        <taxon>Erythrobacteraceae</taxon>
        <taxon>Qipengyuania</taxon>
    </lineage>
</organism>
<feature type="domain" description="Peptidase S11 D-Ala-D-Ala carboxypeptidase A C-terminal" evidence="15">
    <location>
        <begin position="285"/>
        <end position="375"/>
    </location>
</feature>
<dbReference type="SMART" id="SM00936">
    <property type="entry name" value="PBP5_C"/>
    <property type="match status" value="1"/>
</dbReference>
<keyword evidence="9" id="KW-0133">Cell shape</keyword>
<evidence type="ECO:0000256" key="4">
    <source>
        <dbReference type="ARBA" id="ARBA00012448"/>
    </source>
</evidence>
<dbReference type="Gene3D" id="3.40.710.10">
    <property type="entry name" value="DD-peptidase/beta-lactamase superfamily"/>
    <property type="match status" value="1"/>
</dbReference>
<evidence type="ECO:0000256" key="10">
    <source>
        <dbReference type="ARBA" id="ARBA00022984"/>
    </source>
</evidence>
<feature type="signal peptide" evidence="14">
    <location>
        <begin position="1"/>
        <end position="27"/>
    </location>
</feature>
<dbReference type="GO" id="GO:0004180">
    <property type="term" value="F:carboxypeptidase activity"/>
    <property type="evidence" value="ECO:0007669"/>
    <property type="project" value="UniProtKB-KW"/>
</dbReference>
<keyword evidence="17" id="KW-1185">Reference proteome</keyword>
<evidence type="ECO:0000313" key="17">
    <source>
        <dbReference type="Proteomes" id="UP000824281"/>
    </source>
</evidence>
<dbReference type="EC" id="3.4.16.4" evidence="4"/>
<evidence type="ECO:0000259" key="15">
    <source>
        <dbReference type="SMART" id="SM00936"/>
    </source>
</evidence>
<dbReference type="SUPFAM" id="SSF56601">
    <property type="entry name" value="beta-lactamase/transpeptidase-like"/>
    <property type="match status" value="1"/>
</dbReference>
<comment type="similarity">
    <text evidence="3 13">Belongs to the peptidase S11 family.</text>
</comment>
<feature type="chain" id="PRO_5047349437" description="serine-type D-Ala-D-Ala carboxypeptidase" evidence="14">
    <location>
        <begin position="28"/>
        <end position="391"/>
    </location>
</feature>
<dbReference type="SUPFAM" id="SSF69189">
    <property type="entry name" value="Penicillin-binding protein associated domain"/>
    <property type="match status" value="1"/>
</dbReference>
<evidence type="ECO:0000256" key="1">
    <source>
        <dbReference type="ARBA" id="ARBA00003217"/>
    </source>
</evidence>
<name>A0ABX8ZKP5_9SPHN</name>
<evidence type="ECO:0000256" key="5">
    <source>
        <dbReference type="ARBA" id="ARBA00022645"/>
    </source>
</evidence>
<evidence type="ECO:0000256" key="14">
    <source>
        <dbReference type="SAM" id="SignalP"/>
    </source>
</evidence>
<dbReference type="PANTHER" id="PTHR21581:SF6">
    <property type="entry name" value="TRAFFICKING PROTEIN PARTICLE COMPLEX SUBUNIT 12"/>
    <property type="match status" value="1"/>
</dbReference>
<keyword evidence="5 16" id="KW-0121">Carboxypeptidase</keyword>
<evidence type="ECO:0000256" key="8">
    <source>
        <dbReference type="ARBA" id="ARBA00022801"/>
    </source>
</evidence>
<evidence type="ECO:0000256" key="11">
    <source>
        <dbReference type="ARBA" id="ARBA00023316"/>
    </source>
</evidence>
<dbReference type="Pfam" id="PF07943">
    <property type="entry name" value="PBP5_C"/>
    <property type="match status" value="1"/>
</dbReference>
<dbReference type="InterPro" id="IPR001967">
    <property type="entry name" value="Peptidase_S11_N"/>
</dbReference>
<evidence type="ECO:0000256" key="7">
    <source>
        <dbReference type="ARBA" id="ARBA00022729"/>
    </source>
</evidence>
<reference evidence="16 17" key="1">
    <citation type="submission" date="2021-08" db="EMBL/GenBank/DDBJ databases">
        <title>Comparative Genomics Analysis of the Genus Qipengyuania Reveals Extensive Genetic Diversity and Metabolic Versatility, Including the Description of Fifteen Novel Species.</title>
        <authorList>
            <person name="Liu Y."/>
        </authorList>
    </citation>
    <scope>NUCLEOTIDE SEQUENCE [LARGE SCALE GENOMIC DNA]</scope>
    <source>
        <strain evidence="16 17">1NDH13</strain>
    </source>
</reference>
<dbReference type="Proteomes" id="UP000824281">
    <property type="component" value="Chromosome"/>
</dbReference>